<protein>
    <recommendedName>
        <fullName evidence="4">WG repeat-containing protein</fullName>
    </recommendedName>
</protein>
<keyword evidence="1" id="KW-0732">Signal</keyword>
<evidence type="ECO:0000313" key="3">
    <source>
        <dbReference type="Proteomes" id="UP000266183"/>
    </source>
</evidence>
<feature type="signal peptide" evidence="1">
    <location>
        <begin position="1"/>
        <end position="18"/>
    </location>
</feature>
<dbReference type="EMBL" id="CP032382">
    <property type="protein sequence ID" value="AYB32269.1"/>
    <property type="molecule type" value="Genomic_DNA"/>
</dbReference>
<dbReference type="Proteomes" id="UP000266183">
    <property type="component" value="Chromosome"/>
</dbReference>
<evidence type="ECO:0000313" key="2">
    <source>
        <dbReference type="EMBL" id="AYB32269.1"/>
    </source>
</evidence>
<gene>
    <name evidence="2" type="ORF">D4L85_17570</name>
</gene>
<keyword evidence="3" id="KW-1185">Reference proteome</keyword>
<evidence type="ECO:0008006" key="4">
    <source>
        <dbReference type="Google" id="ProtNLM"/>
    </source>
</evidence>
<dbReference type="RefSeq" id="WP_119755526.1">
    <property type="nucleotide sequence ID" value="NZ_CP032382.1"/>
</dbReference>
<proteinExistence type="predicted"/>
<name>A0A385SLX4_9BACT</name>
<reference evidence="3" key="1">
    <citation type="submission" date="2018-09" db="EMBL/GenBank/DDBJ databases">
        <title>Chryseolinea sp. KIS68-18 isolated from soil.</title>
        <authorList>
            <person name="Weon H.-Y."/>
            <person name="Kwon S.-W."/>
            <person name="Lee S.A."/>
        </authorList>
    </citation>
    <scope>NUCLEOTIDE SEQUENCE [LARGE SCALE GENOMIC DNA]</scope>
    <source>
        <strain evidence="3">KIS68-18</strain>
    </source>
</reference>
<dbReference type="PROSITE" id="PS51257">
    <property type="entry name" value="PROKAR_LIPOPROTEIN"/>
    <property type="match status" value="1"/>
</dbReference>
<dbReference type="KEGG" id="chk:D4L85_17570"/>
<organism evidence="2 3">
    <name type="scientific">Chryseolinea soli</name>
    <dbReference type="NCBI Taxonomy" id="2321403"/>
    <lineage>
        <taxon>Bacteria</taxon>
        <taxon>Pseudomonadati</taxon>
        <taxon>Bacteroidota</taxon>
        <taxon>Cytophagia</taxon>
        <taxon>Cytophagales</taxon>
        <taxon>Fulvivirgaceae</taxon>
        <taxon>Chryseolinea</taxon>
    </lineage>
</organism>
<dbReference type="AlphaFoldDB" id="A0A385SLX4"/>
<feature type="chain" id="PRO_5017462873" description="WG repeat-containing protein" evidence="1">
    <location>
        <begin position="19"/>
        <end position="590"/>
    </location>
</feature>
<sequence>MKFSFLQVFAAVACLVMACSVVKKEASDKEVRIFLSSFQASLTQPDEVILKQFDSKQSREALVSAIRILKNEESEYVTCEALFESASILNNGRGTQVNIPVVFHSKNLEMDYQKESTLTLWVTARAGSIVITQLDGMVFYAQFAMLRNEMQWSTDRAVEIKKRQPLYARAKALQQNFDSVIWCATYNTKNYFYVVNGVWNNSARKRATEGYTMGLVDESGNTIIPPDYELIGTIGFDLPGMVEIKKAGKVGYFNIETKQLVAEPAYDMIIPYGRENILCIVKQDTVYGWINDAHVYTAGFPSEKINEWVNGFGFLPKDIRLANGVQTLCEIPAEGNAGYGILMPPSYLVKTGLFEEIIEGLSSTPIPMSGGTEYVEAKGTILQTITDQINAMFTTITNRYLDGREEFYIENRLVFVDKRNDTLAVADIPTKKVEHVKRIGQNVLEVKAIPYTEWHDYDAPEYDIPEYKYFTLGEDLSIVPLRANRKYTQTQFAKLDSSYLTGEFQRYDRVTGENLPPSSFLSAETLEYMQKDILASYGMTYPEGERYDFPRDYNPRYTRREEFEDQITDIDRYNLQFLEKIIALLKTKPA</sequence>
<dbReference type="OrthoDB" id="700862at2"/>
<accession>A0A385SLX4</accession>
<evidence type="ECO:0000256" key="1">
    <source>
        <dbReference type="SAM" id="SignalP"/>
    </source>
</evidence>